<name>A0A6J5M8I7_9CAUD</name>
<evidence type="ECO:0008006" key="2">
    <source>
        <dbReference type="Google" id="ProtNLM"/>
    </source>
</evidence>
<sequence length="260" mass="28345">MPTEITRDRYGRPMVVPPKGGAAVAYTRATTIANSLDDASALTAWKMRMAAIGLTSRPDLLLAIGVAADDNKLVNAYIEEAMDAAGASKAATIGTAIHALTEKLDLGLELGPIPDQWLPDIKAYEKATSILTNLFIEQFTVYDKFKIAGTPDRVVEYKGERFIADLKTGRIDHPNNISMQLAIYANGMPYMVDTASRGTWGDINTEKAIIIHAPAGTGTCKLVWIDIKEGWKGVQFAMKVRQWRDQKGLATPFEQGEDSA</sequence>
<dbReference type="EMBL" id="LR796377">
    <property type="protein sequence ID" value="CAB4140099.1"/>
    <property type="molecule type" value="Genomic_DNA"/>
</dbReference>
<dbReference type="InterPro" id="IPR011604">
    <property type="entry name" value="PDDEXK-like_dom_sf"/>
</dbReference>
<gene>
    <name evidence="1" type="ORF">UFOVP404_25</name>
</gene>
<reference evidence="1" key="1">
    <citation type="submission" date="2020-04" db="EMBL/GenBank/DDBJ databases">
        <authorList>
            <person name="Chiriac C."/>
            <person name="Salcher M."/>
            <person name="Ghai R."/>
            <person name="Kavagutti S V."/>
        </authorList>
    </citation>
    <scope>NUCLEOTIDE SEQUENCE</scope>
</reference>
<proteinExistence type="predicted"/>
<evidence type="ECO:0000313" key="1">
    <source>
        <dbReference type="EMBL" id="CAB4140099.1"/>
    </source>
</evidence>
<accession>A0A6J5M8I7</accession>
<protein>
    <recommendedName>
        <fullName evidence="2">PD-(D/E)XK nuclease superfamily</fullName>
    </recommendedName>
</protein>
<dbReference type="Gene3D" id="3.90.320.10">
    <property type="match status" value="1"/>
</dbReference>
<organism evidence="1">
    <name type="scientific">uncultured Caudovirales phage</name>
    <dbReference type="NCBI Taxonomy" id="2100421"/>
    <lineage>
        <taxon>Viruses</taxon>
        <taxon>Duplodnaviria</taxon>
        <taxon>Heunggongvirae</taxon>
        <taxon>Uroviricota</taxon>
        <taxon>Caudoviricetes</taxon>
        <taxon>Peduoviridae</taxon>
        <taxon>Maltschvirus</taxon>
        <taxon>Maltschvirus maltsch</taxon>
    </lineage>
</organism>